<proteinExistence type="inferred from homology"/>
<dbReference type="GO" id="GO:0044874">
    <property type="term" value="P:lipoprotein localization to outer membrane"/>
    <property type="evidence" value="ECO:0007669"/>
    <property type="project" value="TreeGrafter"/>
</dbReference>
<dbReference type="PANTHER" id="PTHR30489:SF0">
    <property type="entry name" value="LIPOPROTEIN-RELEASING SYSTEM TRANSMEMBRANE PROTEIN LOLE"/>
    <property type="match status" value="1"/>
</dbReference>
<feature type="domain" description="ABC3 transporter permease C-terminal" evidence="9">
    <location>
        <begin position="282"/>
        <end position="415"/>
    </location>
</feature>
<dbReference type="InterPro" id="IPR003838">
    <property type="entry name" value="ABC3_permease_C"/>
</dbReference>
<sequence length="422" mass="45788">MAPLHRHTRMFRPLPVAIGLRYLRAKRRNGFISFISMASILGIALGVTVLITTLAVMSGFQKEIRDRLLQMSAHATVSADGAPMSDWQHAVDVAMRDARVAGAAPYIEIQGMLAGPRVQGAIVQGVDPALEPKVSVLGEKMQKGSLDSLQPGEFNILLGKELALWLGVDVGDSVVATLAEIQGTPVGAMARTKRFKVSGIFEAGSNEIDRGVAFVNMRDLERVLRVDGVTGVRLKLHDMDQAYTVARDLALNLEGVYRVSDWTQENANLYHSLRMEKTVMGILLSLIVAMGAFNLVSSQVMLVTDKQADIAILRTLGLTPRGVMQVFMVQGSLIGLMGTVAGVVGGITLTLNLERILGLIESTFDIKLLPEDVYYITGLPTDMQTGDIVVITAVALLMSFLATLYPAWRAARTQPAEALRYE</sequence>
<dbReference type="EMBL" id="CP012900">
    <property type="protein sequence ID" value="ALJ28048.1"/>
    <property type="molecule type" value="Genomic_DNA"/>
</dbReference>
<dbReference type="AlphaFoldDB" id="A0A0S1AZ01"/>
<evidence type="ECO:0000256" key="1">
    <source>
        <dbReference type="ARBA" id="ARBA00004651"/>
    </source>
</evidence>
<keyword evidence="11" id="KW-0449">Lipoprotein</keyword>
<dbReference type="GO" id="GO:0098797">
    <property type="term" value="C:plasma membrane protein complex"/>
    <property type="evidence" value="ECO:0007669"/>
    <property type="project" value="TreeGrafter"/>
</dbReference>
<dbReference type="PATRIC" id="fig|128780.6.peg.1664"/>
<feature type="domain" description="MacB-like periplasmic core" evidence="10">
    <location>
        <begin position="36"/>
        <end position="248"/>
    </location>
</feature>
<evidence type="ECO:0000256" key="2">
    <source>
        <dbReference type="ARBA" id="ARBA00005236"/>
    </source>
</evidence>
<evidence type="ECO:0000259" key="10">
    <source>
        <dbReference type="Pfam" id="PF12704"/>
    </source>
</evidence>
<feature type="transmembrane region" description="Helical" evidence="8">
    <location>
        <begin position="279"/>
        <end position="302"/>
    </location>
</feature>
<dbReference type="InterPro" id="IPR011925">
    <property type="entry name" value="LolCE_TM"/>
</dbReference>
<feature type="transmembrane region" description="Helical" evidence="8">
    <location>
        <begin position="31"/>
        <end position="57"/>
    </location>
</feature>
<evidence type="ECO:0000256" key="7">
    <source>
        <dbReference type="ARBA" id="ARBA00023136"/>
    </source>
</evidence>
<dbReference type="InterPro" id="IPR025857">
    <property type="entry name" value="MacB_PCD"/>
</dbReference>
<evidence type="ECO:0000313" key="11">
    <source>
        <dbReference type="EMBL" id="ALJ28048.1"/>
    </source>
</evidence>
<accession>A0A0S1AZ01</accession>
<evidence type="ECO:0000256" key="5">
    <source>
        <dbReference type="ARBA" id="ARBA00022692"/>
    </source>
</evidence>
<dbReference type="Proteomes" id="UP000061010">
    <property type="component" value="Chromosome"/>
</dbReference>
<dbReference type="Pfam" id="PF02687">
    <property type="entry name" value="FtsX"/>
    <property type="match status" value="1"/>
</dbReference>
<evidence type="ECO:0000256" key="4">
    <source>
        <dbReference type="ARBA" id="ARBA00022475"/>
    </source>
</evidence>
<gene>
    <name evidence="11" type="ORF">AOT14_16600</name>
</gene>
<keyword evidence="4" id="KW-1003">Cell membrane</keyword>
<dbReference type="Pfam" id="PF12704">
    <property type="entry name" value="MacB_PCD"/>
    <property type="match status" value="1"/>
</dbReference>
<comment type="subcellular location">
    <subcellularLocation>
        <location evidence="1">Cell membrane</location>
        <topology evidence="1">Multi-pass membrane protein</topology>
    </subcellularLocation>
</comment>
<keyword evidence="12" id="KW-1185">Reference proteome</keyword>
<evidence type="ECO:0000256" key="8">
    <source>
        <dbReference type="SAM" id="Phobius"/>
    </source>
</evidence>
<dbReference type="GO" id="GO:0042953">
    <property type="term" value="P:lipoprotein transport"/>
    <property type="evidence" value="ECO:0007669"/>
    <property type="project" value="InterPro"/>
</dbReference>
<dbReference type="NCBIfam" id="TIGR02212">
    <property type="entry name" value="lolCE"/>
    <property type="match status" value="1"/>
</dbReference>
<feature type="transmembrane region" description="Helical" evidence="8">
    <location>
        <begin position="388"/>
        <end position="408"/>
    </location>
</feature>
<comment type="similarity">
    <text evidence="2">Belongs to the ABC-4 integral membrane protein family. LolC/E subfamily.</text>
</comment>
<keyword evidence="3" id="KW-0813">Transport</keyword>
<name>A0A0S1AZ01_9GAMM</name>
<keyword evidence="6 8" id="KW-1133">Transmembrane helix</keyword>
<protein>
    <submittedName>
        <fullName evidence="11">Lipoprotein releasing system transmembrane protein</fullName>
    </submittedName>
</protein>
<keyword evidence="5 8" id="KW-0812">Transmembrane</keyword>
<evidence type="ECO:0000256" key="6">
    <source>
        <dbReference type="ARBA" id="ARBA00022989"/>
    </source>
</evidence>
<evidence type="ECO:0000313" key="12">
    <source>
        <dbReference type="Proteomes" id="UP000061010"/>
    </source>
</evidence>
<feature type="transmembrane region" description="Helical" evidence="8">
    <location>
        <begin position="323"/>
        <end position="349"/>
    </location>
</feature>
<evidence type="ECO:0000259" key="9">
    <source>
        <dbReference type="Pfam" id="PF02687"/>
    </source>
</evidence>
<dbReference type="KEGG" id="sacz:AOT14_16600"/>
<reference evidence="11 12" key="1">
    <citation type="journal article" date="2015" name="Genome Announc.">
        <title>Complete Genome Sequencing of Stenotrophomonas acidaminiphila ZAC14D2_NAIMI4_2, a Multidrug-Resistant Strain Isolated from Sediments of a Polluted River in Mexico, Uncovers New Antibiotic Resistance Genes and a Novel Class-II Lasso Peptide Biosynthesis Gene Cluster.</title>
        <authorList>
            <person name="Vinuesa P."/>
            <person name="Ochoa-Sanchez L.E."/>
        </authorList>
    </citation>
    <scope>NUCLEOTIDE SEQUENCE [LARGE SCALE GENOMIC DNA]</scope>
    <source>
        <strain evidence="11 12">ZAC14D2_NAIMI4_2</strain>
    </source>
</reference>
<dbReference type="InterPro" id="IPR051447">
    <property type="entry name" value="Lipoprotein-release_system"/>
</dbReference>
<dbReference type="PANTHER" id="PTHR30489">
    <property type="entry name" value="LIPOPROTEIN-RELEASING SYSTEM TRANSMEMBRANE PROTEIN LOLE"/>
    <property type="match status" value="1"/>
</dbReference>
<evidence type="ECO:0000256" key="3">
    <source>
        <dbReference type="ARBA" id="ARBA00022448"/>
    </source>
</evidence>
<keyword evidence="7 8" id="KW-0472">Membrane</keyword>
<organism evidence="11 12">
    <name type="scientific">Stenotrophomonas acidaminiphila</name>
    <dbReference type="NCBI Taxonomy" id="128780"/>
    <lineage>
        <taxon>Bacteria</taxon>
        <taxon>Pseudomonadati</taxon>
        <taxon>Pseudomonadota</taxon>
        <taxon>Gammaproteobacteria</taxon>
        <taxon>Lysobacterales</taxon>
        <taxon>Lysobacteraceae</taxon>
        <taxon>Stenotrophomonas</taxon>
    </lineage>
</organism>